<proteinExistence type="predicted"/>
<dbReference type="SUPFAM" id="SSF48576">
    <property type="entry name" value="Terpenoid synthases"/>
    <property type="match status" value="1"/>
</dbReference>
<dbReference type="GeneID" id="4592418"/>
<protein>
    <submittedName>
        <fullName evidence="1">Uncharacterized protein</fullName>
    </submittedName>
</protein>
<evidence type="ECO:0000313" key="2">
    <source>
        <dbReference type="Proteomes" id="UP000006702"/>
    </source>
</evidence>
<dbReference type="InterPro" id="IPR008949">
    <property type="entry name" value="Isoprenoid_synthase_dom_sf"/>
</dbReference>
<organism evidence="1 2">
    <name type="scientific">Neosartorya fischeri (strain ATCC 1020 / DSM 3700 / CBS 544.65 / FGSC A1164 / JCM 1740 / NRRL 181 / WB 181)</name>
    <name type="common">Aspergillus fischerianus</name>
    <dbReference type="NCBI Taxonomy" id="331117"/>
    <lineage>
        <taxon>Eukaryota</taxon>
        <taxon>Fungi</taxon>
        <taxon>Dikarya</taxon>
        <taxon>Ascomycota</taxon>
        <taxon>Pezizomycotina</taxon>
        <taxon>Eurotiomycetes</taxon>
        <taxon>Eurotiomycetidae</taxon>
        <taxon>Eurotiales</taxon>
        <taxon>Aspergillaceae</taxon>
        <taxon>Aspergillus</taxon>
        <taxon>Aspergillus subgen. Fumigati</taxon>
    </lineage>
</organism>
<keyword evidence="2" id="KW-1185">Reference proteome</keyword>
<sequence length="72" mass="8346">MDEGLGILAMARFAYKIILSDQEEAMTLPLTELLLGDFTLHNDYYSCEKENYFYQTKENKLPISNAVTLFMK</sequence>
<name>A1CYL3_NEOFI</name>
<dbReference type="HOGENOM" id="CLU_2722780_0_0_1"/>
<dbReference type="KEGG" id="nfi:NFIA_033990"/>
<dbReference type="VEuPathDB" id="FungiDB:NFIA_033990"/>
<dbReference type="OrthoDB" id="6921389at2759"/>
<reference evidence="2" key="1">
    <citation type="journal article" date="2008" name="PLoS Genet.">
        <title>Genomic islands in the pathogenic filamentous fungus Aspergillus fumigatus.</title>
        <authorList>
            <person name="Fedorova N.D."/>
            <person name="Khaldi N."/>
            <person name="Joardar V.S."/>
            <person name="Maiti R."/>
            <person name="Amedeo P."/>
            <person name="Anderson M.J."/>
            <person name="Crabtree J."/>
            <person name="Silva J.C."/>
            <person name="Badger J.H."/>
            <person name="Albarraq A."/>
            <person name="Angiuoli S."/>
            <person name="Bussey H."/>
            <person name="Bowyer P."/>
            <person name="Cotty P.J."/>
            <person name="Dyer P.S."/>
            <person name="Egan A."/>
            <person name="Galens K."/>
            <person name="Fraser-Liggett C.M."/>
            <person name="Haas B.J."/>
            <person name="Inman J.M."/>
            <person name="Kent R."/>
            <person name="Lemieux S."/>
            <person name="Malavazi I."/>
            <person name="Orvis J."/>
            <person name="Roemer T."/>
            <person name="Ronning C.M."/>
            <person name="Sundaram J.P."/>
            <person name="Sutton G."/>
            <person name="Turner G."/>
            <person name="Venter J.C."/>
            <person name="White O.R."/>
            <person name="Whitty B.R."/>
            <person name="Youngman P."/>
            <person name="Wolfe K.H."/>
            <person name="Goldman G.H."/>
            <person name="Wortman J.R."/>
            <person name="Jiang B."/>
            <person name="Denning D.W."/>
            <person name="Nierman W.C."/>
        </authorList>
    </citation>
    <scope>NUCLEOTIDE SEQUENCE [LARGE SCALE GENOMIC DNA]</scope>
    <source>
        <strain evidence="2">ATCC 1020 / DSM 3700 / CBS 544.65 / FGSC A1164 / JCM 1740 / NRRL 181 / WB 181</strain>
    </source>
</reference>
<dbReference type="RefSeq" id="XP_001265730.1">
    <property type="nucleotide sequence ID" value="XM_001265729.1"/>
</dbReference>
<accession>A1CYL3</accession>
<gene>
    <name evidence="1" type="ORF">NFIA_033990</name>
</gene>
<dbReference type="Proteomes" id="UP000006702">
    <property type="component" value="Unassembled WGS sequence"/>
</dbReference>
<dbReference type="AlphaFoldDB" id="A1CYL3"/>
<dbReference type="EMBL" id="DS027686">
    <property type="protein sequence ID" value="EAW23833.1"/>
    <property type="molecule type" value="Genomic_DNA"/>
</dbReference>
<evidence type="ECO:0000313" key="1">
    <source>
        <dbReference type="EMBL" id="EAW23833.1"/>
    </source>
</evidence>
<dbReference type="Gene3D" id="1.10.600.10">
    <property type="entry name" value="Farnesyl Diphosphate Synthase"/>
    <property type="match status" value="1"/>
</dbReference>